<proteinExistence type="predicted"/>
<feature type="chain" id="PRO_5010871886" evidence="1">
    <location>
        <begin position="23"/>
        <end position="154"/>
    </location>
</feature>
<protein>
    <submittedName>
        <fullName evidence="2">Uncharacterized protein</fullName>
    </submittedName>
</protein>
<evidence type="ECO:0000313" key="3">
    <source>
        <dbReference type="Proteomes" id="UP000193083"/>
    </source>
</evidence>
<keyword evidence="3" id="KW-1185">Reference proteome</keyword>
<sequence length="154" mass="16169">MLRRAMFMALLAATTAAGSASAQGLDAEGAIDAIVGSEIREQESSASVDHGKIVEAIDNAGESAVAVRKVTDVRSVDIVFLPDAAATEGGPPSEIDAKLKERENEIASLRQELEGNALLFHAIDSRQVLMRDVLAVEIGDDRRVVVYAAAKPAG</sequence>
<dbReference type="OrthoDB" id="8099754at2"/>
<accession>A0A1X7N9Y9</accession>
<gene>
    <name evidence="2" type="ORF">SAMN02982922_1453</name>
</gene>
<evidence type="ECO:0000256" key="1">
    <source>
        <dbReference type="SAM" id="SignalP"/>
    </source>
</evidence>
<reference evidence="3" key="1">
    <citation type="submission" date="2017-04" db="EMBL/GenBank/DDBJ databases">
        <authorList>
            <person name="Varghese N."/>
            <person name="Submissions S."/>
        </authorList>
    </citation>
    <scope>NUCLEOTIDE SEQUENCE [LARGE SCALE GENOMIC DNA]</scope>
    <source>
        <strain evidence="3">B5P</strain>
    </source>
</reference>
<organism evidence="2 3">
    <name type="scientific">Mesorhizobium australicum</name>
    <dbReference type="NCBI Taxonomy" id="536018"/>
    <lineage>
        <taxon>Bacteria</taxon>
        <taxon>Pseudomonadati</taxon>
        <taxon>Pseudomonadota</taxon>
        <taxon>Alphaproteobacteria</taxon>
        <taxon>Hyphomicrobiales</taxon>
        <taxon>Phyllobacteriaceae</taxon>
        <taxon>Mesorhizobium</taxon>
    </lineage>
</organism>
<evidence type="ECO:0000313" key="2">
    <source>
        <dbReference type="EMBL" id="SMH33867.1"/>
    </source>
</evidence>
<dbReference type="AlphaFoldDB" id="A0A1X7N9Y9"/>
<feature type="signal peptide" evidence="1">
    <location>
        <begin position="1"/>
        <end position="22"/>
    </location>
</feature>
<keyword evidence="1" id="KW-0732">Signal</keyword>
<dbReference type="EMBL" id="FXBL01000004">
    <property type="protein sequence ID" value="SMH33867.1"/>
    <property type="molecule type" value="Genomic_DNA"/>
</dbReference>
<name>A0A1X7N9Y9_9HYPH</name>
<dbReference type="Proteomes" id="UP000193083">
    <property type="component" value="Unassembled WGS sequence"/>
</dbReference>